<name>A0A554RK72_9ACTN</name>
<dbReference type="RefSeq" id="WP_143914797.1">
    <property type="nucleotide sequence ID" value="NZ_VLNT01000025.1"/>
</dbReference>
<gene>
    <name evidence="3" type="ORF">FNM00_17350</name>
</gene>
<evidence type="ECO:0000313" key="4">
    <source>
        <dbReference type="Proteomes" id="UP000316988"/>
    </source>
</evidence>
<dbReference type="Proteomes" id="UP000316988">
    <property type="component" value="Unassembled WGS sequence"/>
</dbReference>
<feature type="domain" description="MaoC-like" evidence="2">
    <location>
        <begin position="40"/>
        <end position="116"/>
    </location>
</feature>
<evidence type="ECO:0000313" key="3">
    <source>
        <dbReference type="EMBL" id="TSD54513.1"/>
    </source>
</evidence>
<organism evidence="3 4">
    <name type="scientific">Aeromicrobium piscarium</name>
    <dbReference type="NCBI Taxonomy" id="2590901"/>
    <lineage>
        <taxon>Bacteria</taxon>
        <taxon>Bacillati</taxon>
        <taxon>Actinomycetota</taxon>
        <taxon>Actinomycetes</taxon>
        <taxon>Propionibacteriales</taxon>
        <taxon>Nocardioidaceae</taxon>
        <taxon>Aeromicrobium</taxon>
    </lineage>
</organism>
<dbReference type="Pfam" id="PF01575">
    <property type="entry name" value="MaoC_dehydratas"/>
    <property type="match status" value="1"/>
</dbReference>
<dbReference type="SUPFAM" id="SSF54637">
    <property type="entry name" value="Thioesterase/thiol ester dehydrase-isomerase"/>
    <property type="match status" value="1"/>
</dbReference>
<protein>
    <recommendedName>
        <fullName evidence="2">MaoC-like domain-containing protein</fullName>
    </recommendedName>
</protein>
<dbReference type="AlphaFoldDB" id="A0A554RK72"/>
<dbReference type="InterPro" id="IPR029069">
    <property type="entry name" value="HotDog_dom_sf"/>
</dbReference>
<sequence>MTLPAPSDLIGRSHVSDWLEIDAEHLAAFSRGSYLEPDRVDLTISQNNAFGPTLVDGFLLLSLLVYFDFSEPFVSIEGGYGLNYGTDRVRFTTPVFVGDRVRLKRTVLEAEVKTPTRTLVTLDTELELEKSGDTAMYARWLYLLIDRKAEEASDAQ</sequence>
<comment type="similarity">
    <text evidence="1">Belongs to the enoyl-CoA hydratase/isomerase family.</text>
</comment>
<accession>A0A554RK72</accession>
<keyword evidence="4" id="KW-1185">Reference proteome</keyword>
<dbReference type="Gene3D" id="3.10.129.10">
    <property type="entry name" value="Hotdog Thioesterase"/>
    <property type="match status" value="1"/>
</dbReference>
<proteinExistence type="inferred from homology"/>
<dbReference type="OrthoDB" id="9759612at2"/>
<evidence type="ECO:0000256" key="1">
    <source>
        <dbReference type="ARBA" id="ARBA00005254"/>
    </source>
</evidence>
<comment type="caution">
    <text evidence="3">The sequence shown here is derived from an EMBL/GenBank/DDBJ whole genome shotgun (WGS) entry which is preliminary data.</text>
</comment>
<reference evidence="3 4" key="1">
    <citation type="submission" date="2019-07" db="EMBL/GenBank/DDBJ databases">
        <authorList>
            <person name="Zhao L.H."/>
        </authorList>
    </citation>
    <scope>NUCLEOTIDE SEQUENCE [LARGE SCALE GENOMIC DNA]</scope>
    <source>
        <strain evidence="3 4">Co35</strain>
    </source>
</reference>
<dbReference type="InterPro" id="IPR002539">
    <property type="entry name" value="MaoC-like_dom"/>
</dbReference>
<dbReference type="EMBL" id="VLNT01000025">
    <property type="protein sequence ID" value="TSD54513.1"/>
    <property type="molecule type" value="Genomic_DNA"/>
</dbReference>
<evidence type="ECO:0000259" key="2">
    <source>
        <dbReference type="Pfam" id="PF01575"/>
    </source>
</evidence>